<dbReference type="EMBL" id="QXFZ01000747">
    <property type="protein sequence ID" value="KAE9106132.1"/>
    <property type="molecule type" value="Genomic_DNA"/>
</dbReference>
<evidence type="ECO:0000313" key="9">
    <source>
        <dbReference type="Proteomes" id="UP000441208"/>
    </source>
</evidence>
<dbReference type="Proteomes" id="UP000433483">
    <property type="component" value="Unassembled WGS sequence"/>
</dbReference>
<evidence type="ECO:0000313" key="4">
    <source>
        <dbReference type="EMBL" id="KAE9224279.1"/>
    </source>
</evidence>
<name>A0A6A3RZJ9_9STRA</name>
<dbReference type="AlphaFoldDB" id="A0A6A3RZJ9"/>
<keyword evidence="6" id="KW-1185">Reference proteome</keyword>
<dbReference type="Proteomes" id="UP000437068">
    <property type="component" value="Unassembled WGS sequence"/>
</dbReference>
<protein>
    <submittedName>
        <fullName evidence="2">Uncharacterized protein</fullName>
    </submittedName>
</protein>
<sequence length="93" mass="10778">MLRRPQLQEFSEKHELPLITNSDPIRYRSRTETLVQRMGAKATKVSTPFGEFLAVEYKSLVQKDNMYHELAFCDVNAQKSVPVFLVKDGFELD</sequence>
<dbReference type="EMBL" id="QXGB01000741">
    <property type="protein sequence ID" value="KAE9205441.1"/>
    <property type="molecule type" value="Genomic_DNA"/>
</dbReference>
<reference evidence="6 7" key="1">
    <citation type="submission" date="2018-08" db="EMBL/GenBank/DDBJ databases">
        <title>Genomic investigation of the strawberry pathogen Phytophthora fragariae indicates pathogenicity is determined by transcriptional variation in three key races.</title>
        <authorList>
            <person name="Adams T.M."/>
            <person name="Armitage A.D."/>
            <person name="Sobczyk M.K."/>
            <person name="Bates H.J."/>
            <person name="Dunwell J.M."/>
            <person name="Nellist C.F."/>
            <person name="Harrison R.J."/>
        </authorList>
    </citation>
    <scope>NUCLEOTIDE SEQUENCE [LARGE SCALE GENOMIC DNA]</scope>
    <source>
        <strain evidence="5 7">A4</strain>
        <strain evidence="4 8">BC-1</strain>
        <strain evidence="3 6">NOV-27</strain>
        <strain evidence="2 9">NOV-71</strain>
        <strain evidence="1 10">SCRP245</strain>
    </source>
</reference>
<evidence type="ECO:0000313" key="3">
    <source>
        <dbReference type="EMBL" id="KAE9205441.1"/>
    </source>
</evidence>
<dbReference type="OrthoDB" id="60371at2759"/>
<evidence type="ECO:0000313" key="7">
    <source>
        <dbReference type="Proteomes" id="UP000437068"/>
    </source>
</evidence>
<accession>A0A6A3RZJ9</accession>
<proteinExistence type="predicted"/>
<dbReference type="Proteomes" id="UP000440367">
    <property type="component" value="Unassembled WGS sequence"/>
</dbReference>
<gene>
    <name evidence="5" type="ORF">PF001_g12412</name>
    <name evidence="4" type="ORF">PF002_g14745</name>
    <name evidence="3" type="ORF">PF005_g13391</name>
    <name evidence="2" type="ORF">PF007_g13525</name>
    <name evidence="1" type="ORF">PF011_g12290</name>
</gene>
<evidence type="ECO:0000313" key="1">
    <source>
        <dbReference type="EMBL" id="KAE9004840.1"/>
    </source>
</evidence>
<dbReference type="EMBL" id="QXGD01000797">
    <property type="protein sequence ID" value="KAE9224279.1"/>
    <property type="molecule type" value="Genomic_DNA"/>
</dbReference>
<organism evidence="2 9">
    <name type="scientific">Phytophthora fragariae</name>
    <dbReference type="NCBI Taxonomy" id="53985"/>
    <lineage>
        <taxon>Eukaryota</taxon>
        <taxon>Sar</taxon>
        <taxon>Stramenopiles</taxon>
        <taxon>Oomycota</taxon>
        <taxon>Peronosporomycetes</taxon>
        <taxon>Peronosporales</taxon>
        <taxon>Peronosporaceae</taxon>
        <taxon>Phytophthora</taxon>
    </lineage>
</organism>
<comment type="caution">
    <text evidence="2">The sequence shown here is derived from an EMBL/GenBank/DDBJ whole genome shotgun (WGS) entry which is preliminary data.</text>
</comment>
<evidence type="ECO:0000313" key="2">
    <source>
        <dbReference type="EMBL" id="KAE9106132.1"/>
    </source>
</evidence>
<evidence type="ECO:0000313" key="8">
    <source>
        <dbReference type="Proteomes" id="UP000440367"/>
    </source>
</evidence>
<evidence type="ECO:0000313" key="5">
    <source>
        <dbReference type="EMBL" id="KAE9305845.1"/>
    </source>
</evidence>
<dbReference type="EMBL" id="QXGE01000688">
    <property type="protein sequence ID" value="KAE9305845.1"/>
    <property type="molecule type" value="Genomic_DNA"/>
</dbReference>
<dbReference type="Proteomes" id="UP000441208">
    <property type="component" value="Unassembled WGS sequence"/>
</dbReference>
<dbReference type="Proteomes" id="UP000460718">
    <property type="component" value="Unassembled WGS sequence"/>
</dbReference>
<dbReference type="EMBL" id="QXFW01000709">
    <property type="protein sequence ID" value="KAE9004840.1"/>
    <property type="molecule type" value="Genomic_DNA"/>
</dbReference>
<evidence type="ECO:0000313" key="10">
    <source>
        <dbReference type="Proteomes" id="UP000460718"/>
    </source>
</evidence>
<evidence type="ECO:0000313" key="6">
    <source>
        <dbReference type="Proteomes" id="UP000433483"/>
    </source>
</evidence>